<keyword evidence="2" id="KW-0238">DNA-binding</keyword>
<dbReference type="PROSITE" id="PS00041">
    <property type="entry name" value="HTH_ARAC_FAMILY_1"/>
    <property type="match status" value="1"/>
</dbReference>
<dbReference type="Gene3D" id="1.10.10.60">
    <property type="entry name" value="Homeodomain-like"/>
    <property type="match status" value="2"/>
</dbReference>
<dbReference type="Proteomes" id="UP000198346">
    <property type="component" value="Unassembled WGS sequence"/>
</dbReference>
<sequence>MDVLSDVMQAVRLTGAIYFDVNARTPWVAETPPMSSICAEVMPAFEHVIAFHIMLDGWCWAQLADESEPAVRLEAGDAIIFPAGDGHFMSSEKGKRGTPDYTLYYRPRNRALPFVLKQVGGEGEPARFVCGYLGCDARPYNPVIEGLPRMMYVRRSGDESDLTLELLRLAVAETANPKPGGETILSKLSELMFLQALRKHMEELPAESRGWIAALRDRHVGEALRLMHSRPAENWTLDALAREVGMSRSVFADRFAQIMGTPAMQYLSAWRLQLAARLLERPNVSIAQAAAEVGYGSEAAFNRAFKKQVGAPPGAWRRERAPAVTA</sequence>
<feature type="domain" description="HTH araC/xylS-type" evidence="4">
    <location>
        <begin position="221"/>
        <end position="319"/>
    </location>
</feature>
<evidence type="ECO:0000313" key="6">
    <source>
        <dbReference type="Proteomes" id="UP000198346"/>
    </source>
</evidence>
<dbReference type="InterPro" id="IPR018060">
    <property type="entry name" value="HTH_AraC"/>
</dbReference>
<evidence type="ECO:0000256" key="3">
    <source>
        <dbReference type="ARBA" id="ARBA00023163"/>
    </source>
</evidence>
<dbReference type="SMART" id="SM00342">
    <property type="entry name" value="HTH_ARAC"/>
    <property type="match status" value="1"/>
</dbReference>
<dbReference type="InterPro" id="IPR018062">
    <property type="entry name" value="HTH_AraC-typ_CS"/>
</dbReference>
<protein>
    <submittedName>
        <fullName evidence="5">Transcriptional regulator, AraC family</fullName>
    </submittedName>
</protein>
<dbReference type="InterPro" id="IPR050204">
    <property type="entry name" value="AraC_XylS_family_regulators"/>
</dbReference>
<dbReference type="GO" id="GO:0003700">
    <property type="term" value="F:DNA-binding transcription factor activity"/>
    <property type="evidence" value="ECO:0007669"/>
    <property type="project" value="InterPro"/>
</dbReference>
<evidence type="ECO:0000259" key="4">
    <source>
        <dbReference type="PROSITE" id="PS01124"/>
    </source>
</evidence>
<evidence type="ECO:0000256" key="1">
    <source>
        <dbReference type="ARBA" id="ARBA00023015"/>
    </source>
</evidence>
<organism evidence="5 6">
    <name type="scientific">Amphiplicatus metriothermophilus</name>
    <dbReference type="NCBI Taxonomy" id="1519374"/>
    <lineage>
        <taxon>Bacteria</taxon>
        <taxon>Pseudomonadati</taxon>
        <taxon>Pseudomonadota</taxon>
        <taxon>Alphaproteobacteria</taxon>
        <taxon>Parvularculales</taxon>
        <taxon>Parvularculaceae</taxon>
        <taxon>Amphiplicatus</taxon>
    </lineage>
</organism>
<reference evidence="5 6" key="1">
    <citation type="submission" date="2017-07" db="EMBL/GenBank/DDBJ databases">
        <authorList>
            <person name="Sun Z.S."/>
            <person name="Albrecht U."/>
            <person name="Echele G."/>
            <person name="Lee C.C."/>
        </authorList>
    </citation>
    <scope>NUCLEOTIDE SEQUENCE [LARGE SCALE GENOMIC DNA]</scope>
    <source>
        <strain evidence="5 6">CGMCC 1.12710</strain>
    </source>
</reference>
<evidence type="ECO:0000313" key="5">
    <source>
        <dbReference type="EMBL" id="SNT68064.1"/>
    </source>
</evidence>
<dbReference type="Pfam" id="PF12833">
    <property type="entry name" value="HTH_18"/>
    <property type="match status" value="1"/>
</dbReference>
<dbReference type="Pfam" id="PF12852">
    <property type="entry name" value="Cupin_6"/>
    <property type="match status" value="1"/>
</dbReference>
<dbReference type="InterPro" id="IPR009057">
    <property type="entry name" value="Homeodomain-like_sf"/>
</dbReference>
<name>A0A239PLU2_9PROT</name>
<dbReference type="OrthoDB" id="9802263at2"/>
<keyword evidence="1" id="KW-0805">Transcription regulation</keyword>
<keyword evidence="3" id="KW-0804">Transcription</keyword>
<dbReference type="AlphaFoldDB" id="A0A239PLU2"/>
<dbReference type="PANTHER" id="PTHR46796">
    <property type="entry name" value="HTH-TYPE TRANSCRIPTIONAL ACTIVATOR RHAS-RELATED"/>
    <property type="match status" value="1"/>
</dbReference>
<dbReference type="PROSITE" id="PS01124">
    <property type="entry name" value="HTH_ARAC_FAMILY_2"/>
    <property type="match status" value="1"/>
</dbReference>
<proteinExistence type="predicted"/>
<dbReference type="GO" id="GO:0043565">
    <property type="term" value="F:sequence-specific DNA binding"/>
    <property type="evidence" value="ECO:0007669"/>
    <property type="project" value="InterPro"/>
</dbReference>
<evidence type="ECO:0000256" key="2">
    <source>
        <dbReference type="ARBA" id="ARBA00023125"/>
    </source>
</evidence>
<dbReference type="EMBL" id="FZQA01000001">
    <property type="protein sequence ID" value="SNT68064.1"/>
    <property type="molecule type" value="Genomic_DNA"/>
</dbReference>
<dbReference type="InterPro" id="IPR032783">
    <property type="entry name" value="AraC_lig"/>
</dbReference>
<gene>
    <name evidence="5" type="ORF">SAMN06297382_0560</name>
</gene>
<keyword evidence="6" id="KW-1185">Reference proteome</keyword>
<accession>A0A239PLU2</accession>
<dbReference type="SUPFAM" id="SSF46689">
    <property type="entry name" value="Homeodomain-like"/>
    <property type="match status" value="2"/>
</dbReference>
<dbReference type="PANTHER" id="PTHR46796:SF7">
    <property type="entry name" value="ARAC FAMILY TRANSCRIPTIONAL REGULATOR"/>
    <property type="match status" value="1"/>
</dbReference>